<keyword evidence="4" id="KW-0326">Glycosidase</keyword>
<evidence type="ECO:0000256" key="2">
    <source>
        <dbReference type="SAM" id="SignalP"/>
    </source>
</evidence>
<accession>A0A930DXD6</accession>
<feature type="compositionally biased region" description="Basic and acidic residues" evidence="1">
    <location>
        <begin position="91"/>
        <end position="100"/>
    </location>
</feature>
<evidence type="ECO:0000259" key="3">
    <source>
        <dbReference type="Pfam" id="PF09992"/>
    </source>
</evidence>
<dbReference type="PANTHER" id="PTHR40446:SF2">
    <property type="entry name" value="N-ACETYLGLUCOSAMINE-1-PHOSPHODIESTER ALPHA-N-ACETYLGLUCOSAMINIDASE"/>
    <property type="match status" value="1"/>
</dbReference>
<evidence type="ECO:0000313" key="4">
    <source>
        <dbReference type="EMBL" id="MBF1305037.1"/>
    </source>
</evidence>
<dbReference type="EMBL" id="JABZRB010000087">
    <property type="protein sequence ID" value="MBF1305037.1"/>
    <property type="molecule type" value="Genomic_DNA"/>
</dbReference>
<feature type="signal peptide" evidence="2">
    <location>
        <begin position="1"/>
        <end position="24"/>
    </location>
</feature>
<dbReference type="Pfam" id="PF09992">
    <property type="entry name" value="NAGPA"/>
    <property type="match status" value="1"/>
</dbReference>
<dbReference type="Proteomes" id="UP000780721">
    <property type="component" value="Unassembled WGS sequence"/>
</dbReference>
<name>A0A930DXD6_9FIRM</name>
<organism evidence="4 5">
    <name type="scientific">Oribacterium sinus</name>
    <dbReference type="NCBI Taxonomy" id="237576"/>
    <lineage>
        <taxon>Bacteria</taxon>
        <taxon>Bacillati</taxon>
        <taxon>Bacillota</taxon>
        <taxon>Clostridia</taxon>
        <taxon>Lachnospirales</taxon>
        <taxon>Lachnospiraceae</taxon>
        <taxon>Oribacterium</taxon>
    </lineage>
</organism>
<evidence type="ECO:0000256" key="1">
    <source>
        <dbReference type="SAM" id="MobiDB-lite"/>
    </source>
</evidence>
<dbReference type="AlphaFoldDB" id="A0A930DXD6"/>
<gene>
    <name evidence="4" type="ORF">HXM91_04170</name>
</gene>
<feature type="compositionally biased region" description="Gly residues" evidence="1">
    <location>
        <begin position="116"/>
        <end position="156"/>
    </location>
</feature>
<keyword evidence="4" id="KW-0378">Hydrolase</keyword>
<feature type="compositionally biased region" description="Low complexity" evidence="1">
    <location>
        <begin position="68"/>
        <end position="83"/>
    </location>
</feature>
<evidence type="ECO:0000313" key="5">
    <source>
        <dbReference type="Proteomes" id="UP000780721"/>
    </source>
</evidence>
<dbReference type="InterPro" id="IPR018711">
    <property type="entry name" value="NAGPA"/>
</dbReference>
<feature type="chain" id="PRO_5039674441" evidence="2">
    <location>
        <begin position="25"/>
        <end position="475"/>
    </location>
</feature>
<feature type="compositionally biased region" description="Acidic residues" evidence="1">
    <location>
        <begin position="101"/>
        <end position="110"/>
    </location>
</feature>
<feature type="region of interest" description="Disordered" evidence="1">
    <location>
        <begin position="53"/>
        <end position="238"/>
    </location>
</feature>
<comment type="caution">
    <text evidence="4">The sequence shown here is derived from an EMBL/GenBank/DDBJ whole genome shotgun (WGS) entry which is preliminary data.</text>
</comment>
<dbReference type="PANTHER" id="PTHR40446">
    <property type="entry name" value="N-ACETYLGLUCOSAMINE-1-PHOSPHODIESTER ALPHA-N-ACETYLGLUCOSAMINIDASE"/>
    <property type="match status" value="1"/>
</dbReference>
<reference evidence="4" key="1">
    <citation type="submission" date="2020-04" db="EMBL/GenBank/DDBJ databases">
        <title>Deep metagenomics examines the oral microbiome during advanced dental caries in children, revealing novel taxa and co-occurrences with host molecules.</title>
        <authorList>
            <person name="Baker J.L."/>
            <person name="Morton J.T."/>
            <person name="Dinis M."/>
            <person name="Alvarez R."/>
            <person name="Tran N.C."/>
            <person name="Knight R."/>
            <person name="Edlund A."/>
        </authorList>
    </citation>
    <scope>NUCLEOTIDE SEQUENCE</scope>
    <source>
        <strain evidence="4">JCVI_48_bin.5</strain>
    </source>
</reference>
<sequence length="475" mass="49109">MRKFNGKKAGIICGVALASFTSYALLDTFVIPHPMQTVSGQNLDSNGLSINEEESTEAENAYAANQDQDGLSSNNSGQSGFNQDDSGQNGFKKDGYHQDGENNDNYDENSSDQSFGGNGGFDNGQGFGGPGNGGPGGHGQGGPGRGGQSRPGGGKRNSGNNSSNNSSGNSSKNNSGNSSNSASTGNSGTKSGTTNSGSTGSNSTGSGTKSTTKSTTNSTTNSTGSTTSSNSGTVIGTYSDSKSKITVTQYRAYDSNIYVADVEVTDGTSILSAFANNTYGRNITDTTSDMAEENNAVLAINGDYYGARQSGYVIRNGVVYRNQGSNGEDMVISKDGTLSFISESDTTTDSLIQKQAWQVLSFGPVLVENGQIAVTENDEVGMAMASNPRTAIGTVAKNHYLFVVSDGRTSESAGLSLYELANFMKSLGATNVYNLDGGGSSTMIFQGEVVNNPTTNGNKISERAVSDILYIGKNS</sequence>
<dbReference type="GO" id="GO:0016798">
    <property type="term" value="F:hydrolase activity, acting on glycosyl bonds"/>
    <property type="evidence" value="ECO:0007669"/>
    <property type="project" value="UniProtKB-KW"/>
</dbReference>
<feature type="compositionally biased region" description="Low complexity" evidence="1">
    <location>
        <begin position="157"/>
        <end position="233"/>
    </location>
</feature>
<keyword evidence="2" id="KW-0732">Signal</keyword>
<proteinExistence type="predicted"/>
<feature type="domain" description="Phosphodiester glycosidase" evidence="3">
    <location>
        <begin position="294"/>
        <end position="471"/>
    </location>
</feature>
<protein>
    <submittedName>
        <fullName evidence="4">Phosphodiester glycosidase family protein</fullName>
    </submittedName>
</protein>